<dbReference type="Proteomes" id="UP001429354">
    <property type="component" value="Unassembled WGS sequence"/>
</dbReference>
<protein>
    <submittedName>
        <fullName evidence="1">Uncharacterized protein</fullName>
    </submittedName>
</protein>
<evidence type="ECO:0000313" key="1">
    <source>
        <dbReference type="EMBL" id="NDK37546.1"/>
    </source>
</evidence>
<sequence>MPSSTGSQLERSLQKLVDLLWVECVNCPVAERQAIWDRGLLAIRSTVGAAFLCVEMQDALQDAGFRLGIFYFNAQAARFYGAAMG</sequence>
<proteinExistence type="predicted"/>
<reference evidence="1 2" key="1">
    <citation type="submission" date="2018-07" db="EMBL/GenBank/DDBJ databases">
        <title>Whole genome Sequencing of Pseudoxanthomonas gei KCTC 32298 (T).</title>
        <authorList>
            <person name="Kumar S."/>
            <person name="Bansal K."/>
            <person name="Kaur A."/>
            <person name="Patil P."/>
            <person name="Sharma S."/>
            <person name="Patil P.B."/>
        </authorList>
    </citation>
    <scope>NUCLEOTIDE SEQUENCE [LARGE SCALE GENOMIC DNA]</scope>
    <source>
        <strain evidence="1 2">KCTC 32298</strain>
    </source>
</reference>
<keyword evidence="2" id="KW-1185">Reference proteome</keyword>
<evidence type="ECO:0000313" key="2">
    <source>
        <dbReference type="Proteomes" id="UP001429354"/>
    </source>
</evidence>
<comment type="caution">
    <text evidence="1">The sequence shown here is derived from an EMBL/GenBank/DDBJ whole genome shotgun (WGS) entry which is preliminary data.</text>
</comment>
<organism evidence="1 2">
    <name type="scientific">Pseudoxanthomonas gei</name>
    <dbReference type="NCBI Taxonomy" id="1383030"/>
    <lineage>
        <taxon>Bacteria</taxon>
        <taxon>Pseudomonadati</taxon>
        <taxon>Pseudomonadota</taxon>
        <taxon>Gammaproteobacteria</taxon>
        <taxon>Lysobacterales</taxon>
        <taxon>Lysobacteraceae</taxon>
        <taxon>Pseudoxanthomonas</taxon>
    </lineage>
</organism>
<name>A0ABX0ABA0_9GAMM</name>
<accession>A0ABX0ABA0</accession>
<dbReference type="EMBL" id="QOVG01000001">
    <property type="protein sequence ID" value="NDK37546.1"/>
    <property type="molecule type" value="Genomic_DNA"/>
</dbReference>
<gene>
    <name evidence="1" type="ORF">DT603_01630</name>
</gene>
<dbReference type="RefSeq" id="WP_162348097.1">
    <property type="nucleotide sequence ID" value="NZ_QOVG01000001.1"/>
</dbReference>